<comment type="caution">
    <text evidence="5">The sequence shown here is derived from an EMBL/GenBank/DDBJ whole genome shotgun (WGS) entry which is preliminary data.</text>
</comment>
<organism evidence="5 6">
    <name type="scientific">Candidatus Uhrbacteria bacterium RIFCSPHIGHO2_12_FULL_54_23</name>
    <dbReference type="NCBI Taxonomy" id="1802397"/>
    <lineage>
        <taxon>Bacteria</taxon>
        <taxon>Candidatus Uhriibacteriota</taxon>
    </lineage>
</organism>
<dbReference type="InterPro" id="IPR003439">
    <property type="entry name" value="ABC_transporter-like_ATP-bd"/>
</dbReference>
<dbReference type="CDD" id="cd03293">
    <property type="entry name" value="ABC_NrtD_SsuB_transporters"/>
    <property type="match status" value="1"/>
</dbReference>
<evidence type="ECO:0000256" key="1">
    <source>
        <dbReference type="ARBA" id="ARBA00022448"/>
    </source>
</evidence>
<keyword evidence="2" id="KW-0547">Nucleotide-binding</keyword>
<reference evidence="5 6" key="1">
    <citation type="journal article" date="2016" name="Nat. Commun.">
        <title>Thousands of microbial genomes shed light on interconnected biogeochemical processes in an aquifer system.</title>
        <authorList>
            <person name="Anantharaman K."/>
            <person name="Brown C.T."/>
            <person name="Hug L.A."/>
            <person name="Sharon I."/>
            <person name="Castelle C.J."/>
            <person name="Probst A.J."/>
            <person name="Thomas B.C."/>
            <person name="Singh A."/>
            <person name="Wilkins M.J."/>
            <person name="Karaoz U."/>
            <person name="Brodie E.L."/>
            <person name="Williams K.H."/>
            <person name="Hubbard S.S."/>
            <person name="Banfield J.F."/>
        </authorList>
    </citation>
    <scope>NUCLEOTIDE SEQUENCE [LARGE SCALE GENOMIC DNA]</scope>
</reference>
<feature type="domain" description="ABC transporter" evidence="4">
    <location>
        <begin position="3"/>
        <end position="235"/>
    </location>
</feature>
<evidence type="ECO:0000313" key="6">
    <source>
        <dbReference type="Proteomes" id="UP000176604"/>
    </source>
</evidence>
<proteinExistence type="predicted"/>
<keyword evidence="3" id="KW-0067">ATP-binding</keyword>
<dbReference type="EMBL" id="MGEF01000030">
    <property type="protein sequence ID" value="OGL78500.1"/>
    <property type="molecule type" value="Genomic_DNA"/>
</dbReference>
<dbReference type="InterPro" id="IPR050166">
    <property type="entry name" value="ABC_transporter_ATP-bind"/>
</dbReference>
<dbReference type="SMART" id="SM00382">
    <property type="entry name" value="AAA"/>
    <property type="match status" value="1"/>
</dbReference>
<dbReference type="AlphaFoldDB" id="A0A1F7UJP7"/>
<evidence type="ECO:0000256" key="2">
    <source>
        <dbReference type="ARBA" id="ARBA00022741"/>
    </source>
</evidence>
<name>A0A1F7UJP7_9BACT</name>
<dbReference type="PANTHER" id="PTHR42788:SF2">
    <property type="entry name" value="ABC TRANSPORTER ATP-BINDING PROTEIN"/>
    <property type="match status" value="1"/>
</dbReference>
<dbReference type="PROSITE" id="PS00211">
    <property type="entry name" value="ABC_TRANSPORTER_1"/>
    <property type="match status" value="1"/>
</dbReference>
<sequence length="251" mass="27482">MTLDIRHLSHAFSAPHSPPLEVLHDISLSLKEGEITALIGPSGCGKTTLLECIAGLLKPDEGDILLNGAPLAGTCGHVSYMTQADVMLPWRDVIANITLPLEIAGHRKKSARAHALALLQQFKLEQFASFDPRALSGGMRQRVALARTTAAGKRLWLLDEPFAKLDALTRRDIWKWFLTSWEIARPAVLFVTHDGDEALLLADHVVVLSPRPGRILKEITLPQSRQSISNLAVTTACLNLKEELFALLGIN</sequence>
<evidence type="ECO:0000256" key="3">
    <source>
        <dbReference type="ARBA" id="ARBA00022840"/>
    </source>
</evidence>
<evidence type="ECO:0000259" key="4">
    <source>
        <dbReference type="PROSITE" id="PS50893"/>
    </source>
</evidence>
<gene>
    <name evidence="5" type="ORF">A3J43_03940</name>
</gene>
<dbReference type="SUPFAM" id="SSF52540">
    <property type="entry name" value="P-loop containing nucleoside triphosphate hydrolases"/>
    <property type="match status" value="1"/>
</dbReference>
<dbReference type="InterPro" id="IPR027417">
    <property type="entry name" value="P-loop_NTPase"/>
</dbReference>
<dbReference type="GO" id="GO:0005524">
    <property type="term" value="F:ATP binding"/>
    <property type="evidence" value="ECO:0007669"/>
    <property type="project" value="UniProtKB-KW"/>
</dbReference>
<dbReference type="STRING" id="1802397.A3J43_03940"/>
<protein>
    <recommendedName>
        <fullName evidence="4">ABC transporter domain-containing protein</fullName>
    </recommendedName>
</protein>
<dbReference type="Gene3D" id="3.40.50.300">
    <property type="entry name" value="P-loop containing nucleotide triphosphate hydrolases"/>
    <property type="match status" value="1"/>
</dbReference>
<evidence type="ECO:0000313" key="5">
    <source>
        <dbReference type="EMBL" id="OGL78500.1"/>
    </source>
</evidence>
<accession>A0A1F7UJP7</accession>
<dbReference type="PROSITE" id="PS50893">
    <property type="entry name" value="ABC_TRANSPORTER_2"/>
    <property type="match status" value="1"/>
</dbReference>
<dbReference type="InterPro" id="IPR003593">
    <property type="entry name" value="AAA+_ATPase"/>
</dbReference>
<dbReference type="Proteomes" id="UP000176604">
    <property type="component" value="Unassembled WGS sequence"/>
</dbReference>
<dbReference type="InterPro" id="IPR017871">
    <property type="entry name" value="ABC_transporter-like_CS"/>
</dbReference>
<dbReference type="Pfam" id="PF00005">
    <property type="entry name" value="ABC_tran"/>
    <property type="match status" value="1"/>
</dbReference>
<dbReference type="PANTHER" id="PTHR42788">
    <property type="entry name" value="TAURINE IMPORT ATP-BINDING PROTEIN-RELATED"/>
    <property type="match status" value="1"/>
</dbReference>
<keyword evidence="1" id="KW-0813">Transport</keyword>
<dbReference type="GO" id="GO:0016887">
    <property type="term" value="F:ATP hydrolysis activity"/>
    <property type="evidence" value="ECO:0007669"/>
    <property type="project" value="InterPro"/>
</dbReference>